<dbReference type="EMBL" id="BJYT01000020">
    <property type="protein sequence ID" value="GEO11396.1"/>
    <property type="molecule type" value="Genomic_DNA"/>
</dbReference>
<keyword evidence="5 8" id="KW-0732">Signal</keyword>
<proteinExistence type="predicted"/>
<feature type="chain" id="PRO_5021905460" evidence="8">
    <location>
        <begin position="20"/>
        <end position="881"/>
    </location>
</feature>
<dbReference type="PANTHER" id="PTHR30069:SF29">
    <property type="entry name" value="HEMOGLOBIN AND HEMOGLOBIN-HAPTOGLOBIN-BINDING PROTEIN 1-RELATED"/>
    <property type="match status" value="1"/>
</dbReference>
<evidence type="ECO:0000256" key="2">
    <source>
        <dbReference type="ARBA" id="ARBA00022448"/>
    </source>
</evidence>
<gene>
    <name evidence="11" type="ORF">SAE01_38920</name>
</gene>
<dbReference type="RefSeq" id="WP_147205506.1">
    <property type="nucleotide sequence ID" value="NZ_BJYT01000020.1"/>
</dbReference>
<dbReference type="AlphaFoldDB" id="A0A512BHD4"/>
<protein>
    <submittedName>
        <fullName evidence="11">TonB-dependent receptor</fullName>
    </submittedName>
</protein>
<keyword evidence="7" id="KW-0998">Cell outer membrane</keyword>
<evidence type="ECO:0000256" key="8">
    <source>
        <dbReference type="SAM" id="SignalP"/>
    </source>
</evidence>
<evidence type="ECO:0000256" key="7">
    <source>
        <dbReference type="ARBA" id="ARBA00023237"/>
    </source>
</evidence>
<comment type="caution">
    <text evidence="11">The sequence shown here is derived from an EMBL/GenBank/DDBJ whole genome shotgun (WGS) entry which is preliminary data.</text>
</comment>
<evidence type="ECO:0000313" key="12">
    <source>
        <dbReference type="Proteomes" id="UP000321513"/>
    </source>
</evidence>
<evidence type="ECO:0000256" key="1">
    <source>
        <dbReference type="ARBA" id="ARBA00004571"/>
    </source>
</evidence>
<dbReference type="Gene3D" id="2.40.170.20">
    <property type="entry name" value="TonB-dependent receptor, beta-barrel domain"/>
    <property type="match status" value="1"/>
</dbReference>
<dbReference type="Pfam" id="PF14905">
    <property type="entry name" value="OMP_b-brl_3"/>
    <property type="match status" value="1"/>
</dbReference>
<dbReference type="InterPro" id="IPR012910">
    <property type="entry name" value="Plug_dom"/>
</dbReference>
<feature type="domain" description="Outer membrane protein beta-barrel" evidence="10">
    <location>
        <begin position="422"/>
        <end position="853"/>
    </location>
</feature>
<keyword evidence="12" id="KW-1185">Reference proteome</keyword>
<organism evidence="11 12">
    <name type="scientific">Segetibacter aerophilus</name>
    <dbReference type="NCBI Taxonomy" id="670293"/>
    <lineage>
        <taxon>Bacteria</taxon>
        <taxon>Pseudomonadati</taxon>
        <taxon>Bacteroidota</taxon>
        <taxon>Chitinophagia</taxon>
        <taxon>Chitinophagales</taxon>
        <taxon>Chitinophagaceae</taxon>
        <taxon>Segetibacter</taxon>
    </lineage>
</organism>
<dbReference type="Gene3D" id="2.170.130.10">
    <property type="entry name" value="TonB-dependent receptor, plug domain"/>
    <property type="match status" value="1"/>
</dbReference>
<evidence type="ECO:0000256" key="6">
    <source>
        <dbReference type="ARBA" id="ARBA00023136"/>
    </source>
</evidence>
<dbReference type="InterPro" id="IPR036942">
    <property type="entry name" value="Beta-barrel_TonB_sf"/>
</dbReference>
<feature type="domain" description="TonB-dependent receptor plug" evidence="9">
    <location>
        <begin position="195"/>
        <end position="260"/>
    </location>
</feature>
<evidence type="ECO:0000256" key="5">
    <source>
        <dbReference type="ARBA" id="ARBA00022729"/>
    </source>
</evidence>
<dbReference type="SUPFAM" id="SSF56935">
    <property type="entry name" value="Porins"/>
    <property type="match status" value="1"/>
</dbReference>
<dbReference type="OrthoDB" id="905812at2"/>
<evidence type="ECO:0000259" key="10">
    <source>
        <dbReference type="Pfam" id="PF14905"/>
    </source>
</evidence>
<feature type="signal peptide" evidence="8">
    <location>
        <begin position="1"/>
        <end position="19"/>
    </location>
</feature>
<evidence type="ECO:0000256" key="4">
    <source>
        <dbReference type="ARBA" id="ARBA00022692"/>
    </source>
</evidence>
<dbReference type="GO" id="GO:0009279">
    <property type="term" value="C:cell outer membrane"/>
    <property type="evidence" value="ECO:0007669"/>
    <property type="project" value="UniProtKB-SubCell"/>
</dbReference>
<dbReference type="InterPro" id="IPR037066">
    <property type="entry name" value="Plug_dom_sf"/>
</dbReference>
<keyword evidence="3" id="KW-1134">Transmembrane beta strand</keyword>
<dbReference type="InterPro" id="IPR041700">
    <property type="entry name" value="OMP_b-brl_3"/>
</dbReference>
<evidence type="ECO:0000256" key="3">
    <source>
        <dbReference type="ARBA" id="ARBA00022452"/>
    </source>
</evidence>
<dbReference type="Proteomes" id="UP000321513">
    <property type="component" value="Unassembled WGS sequence"/>
</dbReference>
<dbReference type="GO" id="GO:0044718">
    <property type="term" value="P:siderophore transmembrane transport"/>
    <property type="evidence" value="ECO:0007669"/>
    <property type="project" value="TreeGrafter"/>
</dbReference>
<keyword evidence="11" id="KW-0675">Receptor</keyword>
<keyword evidence="4" id="KW-0812">Transmembrane</keyword>
<sequence length="881" mass="96736">MKKIYLLAIVTFLSIQIFAQFPMGGAAGKPGQAPPSIGNVYGKLVDSLGKPVGDASVAMLVNRMDTVTKKRKDVLLKAIVTKSNGEFNFAELPVFGGGLKLKISAIGFKAIEKPIAFQMKMEAPATGKAAGDPAGQMSAMSGMLNSFVKDLGNIQMTAEARVLENVTVTTTASGLKLDIDKKVFSVEKNIVSAGGTAVDVMRNVPSVQVDVDGNVKLRNAAPQIYVDGRPTTLSLDQIPADAIASVEVITNPSAKYDASGGNAGILNIVLKKNKQSGYNGNLMAGVDRRGGVNAGGNFSVRQNKVNFSAAVMMNQMRNKSVGTTNRLNYGDTQTHVFQNNDNRTKGAFVFGKVGLDYYVTNRATLSLSGIKVHGQFNPSETIDIVTDSLFNSGLKRTMNSQRLTSGSRTFNANGLQFGYVYNFPKAGEQLTADANYFSGKNSANSLYTTNYLKSGSVNSTQLQQVLGEGTNQFVTVQTDYTNPISAVTKLETGLRMQLRDIMNNNDNFRGVPNGVLVKIPAGTSNYKNNDNVYAAYVSVKSAIKNFGYQIGLRAESSEYQGELTNTGEKFSNKYPISLFPSLFLSQKLNNKQELQWSYTRRINRPNFFQLIPFTDYTDSLNISRGNPNLVPEFTSSYEMSYSKTFKGNNNILGSIYYKHSTDLITRYLNKDLNPFTGKQDIINTFINANSSYSYGAEVTSVNNIAKWWDMTTNLNLYQSKINTDNILGTSQDAIVSWFGKFNSNFKLPKAFTIQLSADYQSKTNLPVNSGQGGGFGGGFGQAQSSSQGYIRPFWGMDLAVRKTFLKNNAATVSVSFSDMFRTRKQDQHSESVYFTQDYYRLNNPQMVRVNFSYRFGKMDISLFKRQNLKSTGNQDAMQMGQ</sequence>
<evidence type="ECO:0000313" key="11">
    <source>
        <dbReference type="EMBL" id="GEO11396.1"/>
    </source>
</evidence>
<reference evidence="11 12" key="1">
    <citation type="submission" date="2019-07" db="EMBL/GenBank/DDBJ databases">
        <title>Whole genome shotgun sequence of Segetibacter aerophilus NBRC 106135.</title>
        <authorList>
            <person name="Hosoyama A."/>
            <person name="Uohara A."/>
            <person name="Ohji S."/>
            <person name="Ichikawa N."/>
        </authorList>
    </citation>
    <scope>NUCLEOTIDE SEQUENCE [LARGE SCALE GENOMIC DNA]</scope>
    <source>
        <strain evidence="11 12">NBRC 106135</strain>
    </source>
</reference>
<comment type="subcellular location">
    <subcellularLocation>
        <location evidence="1">Cell outer membrane</location>
        <topology evidence="1">Multi-pass membrane protein</topology>
    </subcellularLocation>
</comment>
<dbReference type="InterPro" id="IPR039426">
    <property type="entry name" value="TonB-dep_rcpt-like"/>
</dbReference>
<accession>A0A512BHD4</accession>
<keyword evidence="2" id="KW-0813">Transport</keyword>
<dbReference type="Pfam" id="PF07715">
    <property type="entry name" value="Plug"/>
    <property type="match status" value="1"/>
</dbReference>
<name>A0A512BHD4_9BACT</name>
<evidence type="ECO:0000259" key="9">
    <source>
        <dbReference type="Pfam" id="PF07715"/>
    </source>
</evidence>
<dbReference type="PANTHER" id="PTHR30069">
    <property type="entry name" value="TONB-DEPENDENT OUTER MEMBRANE RECEPTOR"/>
    <property type="match status" value="1"/>
</dbReference>
<dbReference type="GO" id="GO:0015344">
    <property type="term" value="F:siderophore uptake transmembrane transporter activity"/>
    <property type="evidence" value="ECO:0007669"/>
    <property type="project" value="TreeGrafter"/>
</dbReference>
<keyword evidence="6" id="KW-0472">Membrane</keyword>